<keyword evidence="3" id="KW-1185">Reference proteome</keyword>
<proteinExistence type="inferred from homology"/>
<reference evidence="2" key="1">
    <citation type="submission" date="2021-07" db="EMBL/GenBank/DDBJ databases">
        <authorList>
            <person name="Catto M.A."/>
            <person name="Jacobson A."/>
            <person name="Kennedy G."/>
            <person name="Labadie P."/>
            <person name="Hunt B.G."/>
            <person name="Srinivasan R."/>
        </authorList>
    </citation>
    <scope>NUCLEOTIDE SEQUENCE</scope>
    <source>
        <strain evidence="2">PL_HMW_Pooled</strain>
        <tissue evidence="2">Head</tissue>
    </source>
</reference>
<reference evidence="2" key="2">
    <citation type="journal article" date="2023" name="BMC Genomics">
        <title>Pest status, molecular evolution, and epigenetic factors derived from the genome assembly of Frankliniella fusca, a thysanopteran phytovirus vector.</title>
        <authorList>
            <person name="Catto M.A."/>
            <person name="Labadie P.E."/>
            <person name="Jacobson A.L."/>
            <person name="Kennedy G.G."/>
            <person name="Srinivasan R."/>
            <person name="Hunt B.G."/>
        </authorList>
    </citation>
    <scope>NUCLEOTIDE SEQUENCE</scope>
    <source>
        <strain evidence="2">PL_HMW_Pooled</strain>
    </source>
</reference>
<dbReference type="GO" id="GO:0001181">
    <property type="term" value="F:RNA polymerase I general transcription initiation factor activity"/>
    <property type="evidence" value="ECO:0007669"/>
    <property type="project" value="InterPro"/>
</dbReference>
<dbReference type="PANTHER" id="PTHR12790:SF0">
    <property type="entry name" value="RNA POLYMERASE I-SPECIFIC TRANSCRIPTION INITIATION FACTOR RRN3-RELATED"/>
    <property type="match status" value="1"/>
</dbReference>
<dbReference type="AlphaFoldDB" id="A0AAE1HZ26"/>
<accession>A0AAE1HZ26</accession>
<evidence type="ECO:0000256" key="1">
    <source>
        <dbReference type="ARBA" id="ARBA00010098"/>
    </source>
</evidence>
<organism evidence="2 3">
    <name type="scientific">Frankliniella fusca</name>
    <dbReference type="NCBI Taxonomy" id="407009"/>
    <lineage>
        <taxon>Eukaryota</taxon>
        <taxon>Metazoa</taxon>
        <taxon>Ecdysozoa</taxon>
        <taxon>Arthropoda</taxon>
        <taxon>Hexapoda</taxon>
        <taxon>Insecta</taxon>
        <taxon>Pterygota</taxon>
        <taxon>Neoptera</taxon>
        <taxon>Paraneoptera</taxon>
        <taxon>Thysanoptera</taxon>
        <taxon>Terebrantia</taxon>
        <taxon>Thripoidea</taxon>
        <taxon>Thripidae</taxon>
        <taxon>Frankliniella</taxon>
    </lineage>
</organism>
<dbReference type="GO" id="GO:0005634">
    <property type="term" value="C:nucleus"/>
    <property type="evidence" value="ECO:0007669"/>
    <property type="project" value="TreeGrafter"/>
</dbReference>
<sequence length="592" mass="68642">MSTIKEHRNSIGSHILRQAAVKKVDFQLPKNLKGTLLNFTNGLDHRPYKDLVCILRDSDVKDKELCLLLREAQDCVSLLDQNLGLFIQVLLIVKWAHRGPEAVAAFQSFLLDLCSAHSYHTKAVLDHLIVNFKGGSDDVTEWTSGMPTLEEERIFQNIHHVLKKLLRVIPMAGDILMSSIISAFPYLKRSTREHQAFVHNMLEILKYQPKFRKEFLHLITKKLVDLDTHAPRSEIEEAENDDAMDVDEDIFSLEQEQGMKHPIANTLDHLMMRLFTFIKNECVDPNTGEITLERSYSVYKDFQEVFERVILLTHNTHHVQFLMWYLCSLRPKLAEVYVKYLWRLVLSIHVAPVTRQSAAAYVSSFLARANFVKLDFLKSTLQEMSDWIHSYINNLDGQKTVEMRLHVLFYSVCQALFYLLCFRHKDLFRTKQNMVFLRGLNLTKMVTCTLNPLRVCLPELVKKFAAITRAYQLVYCNSVIERNARNSVPIVHDRNHVMHADQPSSLLETFFPFDPYKLKRSLSLIEPTYYVYQDDDINEETTEKADNDDDDFLPEVSASASFDDKRFTYSASPGFLHDHHSSTSSPRLRHLV</sequence>
<keyword evidence="2" id="KW-0396">Initiation factor</keyword>
<comment type="similarity">
    <text evidence="1">Belongs to the RRN3 family.</text>
</comment>
<dbReference type="Pfam" id="PF05327">
    <property type="entry name" value="RRN3"/>
    <property type="match status" value="1"/>
</dbReference>
<keyword evidence="2" id="KW-0648">Protein biosynthesis</keyword>
<dbReference type="PANTHER" id="PTHR12790">
    <property type="entry name" value="TRANSCRIPTION INITIATION FACTOR IA RRN3"/>
    <property type="match status" value="1"/>
</dbReference>
<gene>
    <name evidence="2" type="ORF">KUF71_022109</name>
</gene>
<dbReference type="GO" id="GO:0003743">
    <property type="term" value="F:translation initiation factor activity"/>
    <property type="evidence" value="ECO:0007669"/>
    <property type="project" value="UniProtKB-KW"/>
</dbReference>
<evidence type="ECO:0000313" key="3">
    <source>
        <dbReference type="Proteomes" id="UP001219518"/>
    </source>
</evidence>
<dbReference type="InterPro" id="IPR007991">
    <property type="entry name" value="RNA_pol_I_trans_ini_fac_RRN3"/>
</dbReference>
<dbReference type="EMBL" id="JAHWGI010001408">
    <property type="protein sequence ID" value="KAK3930013.1"/>
    <property type="molecule type" value="Genomic_DNA"/>
</dbReference>
<dbReference type="GO" id="GO:0001042">
    <property type="term" value="F:RNA polymerase I core binding"/>
    <property type="evidence" value="ECO:0007669"/>
    <property type="project" value="TreeGrafter"/>
</dbReference>
<dbReference type="Proteomes" id="UP001219518">
    <property type="component" value="Unassembled WGS sequence"/>
</dbReference>
<protein>
    <submittedName>
        <fullName evidence="2">RNA polymerase I-specific transcription initiation factor RRN3</fullName>
    </submittedName>
</protein>
<evidence type="ECO:0000313" key="2">
    <source>
        <dbReference type="EMBL" id="KAK3930013.1"/>
    </source>
</evidence>
<comment type="caution">
    <text evidence="2">The sequence shown here is derived from an EMBL/GenBank/DDBJ whole genome shotgun (WGS) entry which is preliminary data.</text>
</comment>
<dbReference type="GO" id="GO:0006361">
    <property type="term" value="P:transcription initiation at RNA polymerase I promoter"/>
    <property type="evidence" value="ECO:0007669"/>
    <property type="project" value="InterPro"/>
</dbReference>
<name>A0AAE1HZ26_9NEOP</name>